<dbReference type="AlphaFoldDB" id="A0AAD6IPQ1"/>
<proteinExistence type="predicted"/>
<dbReference type="Proteomes" id="UP001221413">
    <property type="component" value="Unassembled WGS sequence"/>
</dbReference>
<organism evidence="2 3">
    <name type="scientific">Drechslerella dactyloides</name>
    <name type="common">Nematode-trapping fungus</name>
    <name type="synonym">Arthrobotrys dactyloides</name>
    <dbReference type="NCBI Taxonomy" id="74499"/>
    <lineage>
        <taxon>Eukaryota</taxon>
        <taxon>Fungi</taxon>
        <taxon>Dikarya</taxon>
        <taxon>Ascomycota</taxon>
        <taxon>Pezizomycotina</taxon>
        <taxon>Orbiliomycetes</taxon>
        <taxon>Orbiliales</taxon>
        <taxon>Orbiliaceae</taxon>
        <taxon>Drechslerella</taxon>
    </lineage>
</organism>
<accession>A0AAD6IPQ1</accession>
<feature type="region of interest" description="Disordered" evidence="1">
    <location>
        <begin position="92"/>
        <end position="120"/>
    </location>
</feature>
<evidence type="ECO:0000313" key="3">
    <source>
        <dbReference type="Proteomes" id="UP001221413"/>
    </source>
</evidence>
<comment type="caution">
    <text evidence="2">The sequence shown here is derived from an EMBL/GenBank/DDBJ whole genome shotgun (WGS) entry which is preliminary data.</text>
</comment>
<reference evidence="2" key="1">
    <citation type="submission" date="2023-01" db="EMBL/GenBank/DDBJ databases">
        <title>The chitinases involved in constricting ring structure development in the nematode-trapping fungus Drechslerella dactyloides.</title>
        <authorList>
            <person name="Wang R."/>
            <person name="Zhang L."/>
            <person name="Tang P."/>
            <person name="Li S."/>
            <person name="Liang L."/>
        </authorList>
    </citation>
    <scope>NUCLEOTIDE SEQUENCE</scope>
    <source>
        <strain evidence="2">YMF1.00031</strain>
    </source>
</reference>
<evidence type="ECO:0000256" key="1">
    <source>
        <dbReference type="SAM" id="MobiDB-lite"/>
    </source>
</evidence>
<sequence length="188" mass="19660">MALRIRISTRAMCISFVVAKPPAKKAAPKTAEAPPPAGPAEAAAAAAPAPAGFFFDTRTGRYFLQEQPKAANYTRLIEVAPPAAIPPMTIPTAVISQQPPVPPTAEQPRRRRKKKPKMLEGPAAEIRWAWAADGGEALNLTAPEGVGYATPNEAVAAAVTSGLDVGNKQVHVMPGQRGGYFVVGVSDS</sequence>
<evidence type="ECO:0000313" key="2">
    <source>
        <dbReference type="EMBL" id="KAJ6256094.1"/>
    </source>
</evidence>
<dbReference type="EMBL" id="JAQGDS010000015">
    <property type="protein sequence ID" value="KAJ6256094.1"/>
    <property type="molecule type" value="Genomic_DNA"/>
</dbReference>
<feature type="region of interest" description="Disordered" evidence="1">
    <location>
        <begin position="24"/>
        <end position="43"/>
    </location>
</feature>
<name>A0AAD6IPQ1_DREDA</name>
<keyword evidence="3" id="KW-1185">Reference proteome</keyword>
<gene>
    <name evidence="2" type="ORF">Dda_9186</name>
</gene>
<protein>
    <submittedName>
        <fullName evidence="2">Uncharacterized protein</fullName>
    </submittedName>
</protein>